<dbReference type="PANTHER" id="PTHR43273">
    <property type="entry name" value="ANAEROBIC SULFATASE-MATURATING ENZYME HOMOLOG ASLB-RELATED"/>
    <property type="match status" value="1"/>
</dbReference>
<dbReference type="Proteomes" id="UP000186323">
    <property type="component" value="Chromosome I"/>
</dbReference>
<dbReference type="PANTHER" id="PTHR43273:SF3">
    <property type="entry name" value="ANAEROBIC SULFATASE-MATURATING ENZYME HOMOLOG ASLB-RELATED"/>
    <property type="match status" value="1"/>
</dbReference>
<evidence type="ECO:0000313" key="8">
    <source>
        <dbReference type="EMBL" id="SFV72521.1"/>
    </source>
</evidence>
<dbReference type="Pfam" id="PF04055">
    <property type="entry name" value="Radical_SAM"/>
    <property type="match status" value="1"/>
</dbReference>
<evidence type="ECO:0000313" key="9">
    <source>
        <dbReference type="Proteomes" id="UP000186323"/>
    </source>
</evidence>
<comment type="similarity">
    <text evidence="6">Belongs to the radical SAM superfamily. Anaerobic sulfatase-maturating enzyme family.</text>
</comment>
<keyword evidence="9" id="KW-1185">Reference proteome</keyword>
<dbReference type="SFLD" id="SFLDG01386">
    <property type="entry name" value="main_SPASM_domain-containing"/>
    <property type="match status" value="1"/>
</dbReference>
<reference evidence="9" key="1">
    <citation type="submission" date="2016-10" db="EMBL/GenBank/DDBJ databases">
        <authorList>
            <person name="Wegmann U."/>
        </authorList>
    </citation>
    <scope>NUCLEOTIDE SEQUENCE [LARGE SCALE GENOMIC DNA]</scope>
</reference>
<name>A0A1K1LCS4_9BACT</name>
<dbReference type="InterPro" id="IPR006638">
    <property type="entry name" value="Elp3/MiaA/NifB-like_rSAM"/>
</dbReference>
<dbReference type="InterPro" id="IPR013785">
    <property type="entry name" value="Aldolase_TIM"/>
</dbReference>
<dbReference type="CDD" id="cd01335">
    <property type="entry name" value="Radical_SAM"/>
    <property type="match status" value="1"/>
</dbReference>
<evidence type="ECO:0000256" key="1">
    <source>
        <dbReference type="ARBA" id="ARBA00001966"/>
    </source>
</evidence>
<dbReference type="GO" id="GO:0046872">
    <property type="term" value="F:metal ion binding"/>
    <property type="evidence" value="ECO:0007669"/>
    <property type="project" value="UniProtKB-KW"/>
</dbReference>
<gene>
    <name evidence="8" type="ORF">DESPIGER_0637</name>
</gene>
<dbReference type="InterPro" id="IPR024023">
    <property type="entry name" value="rSAM_paired_HxsB"/>
</dbReference>
<dbReference type="NCBIfam" id="TIGR03978">
    <property type="entry name" value="rSAM_paired_1"/>
    <property type="match status" value="1"/>
</dbReference>
<protein>
    <submittedName>
        <fullName evidence="8">Arylsulfatase regulator (Fe-S oxidoreductase)</fullName>
    </submittedName>
</protein>
<evidence type="ECO:0000259" key="7">
    <source>
        <dbReference type="PROSITE" id="PS51918"/>
    </source>
</evidence>
<evidence type="ECO:0000256" key="5">
    <source>
        <dbReference type="ARBA" id="ARBA00023014"/>
    </source>
</evidence>
<dbReference type="KEGG" id="dpg:DESPIGER_0637"/>
<organism evidence="8 9">
    <name type="scientific">Desulfovibrio piger</name>
    <dbReference type="NCBI Taxonomy" id="901"/>
    <lineage>
        <taxon>Bacteria</taxon>
        <taxon>Pseudomonadati</taxon>
        <taxon>Thermodesulfobacteriota</taxon>
        <taxon>Desulfovibrionia</taxon>
        <taxon>Desulfovibrionales</taxon>
        <taxon>Desulfovibrionaceae</taxon>
        <taxon>Desulfovibrio</taxon>
    </lineage>
</organism>
<dbReference type="InterPro" id="IPR058240">
    <property type="entry name" value="rSAM_sf"/>
</dbReference>
<proteinExistence type="inferred from homology"/>
<evidence type="ECO:0000256" key="2">
    <source>
        <dbReference type="ARBA" id="ARBA00022691"/>
    </source>
</evidence>
<keyword evidence="4" id="KW-0408">Iron</keyword>
<dbReference type="SMART" id="SM00729">
    <property type="entry name" value="Elp3"/>
    <property type="match status" value="1"/>
</dbReference>
<comment type="cofactor">
    <cofactor evidence="1">
        <name>[4Fe-4S] cluster</name>
        <dbReference type="ChEBI" id="CHEBI:49883"/>
    </cofactor>
</comment>
<dbReference type="Gene3D" id="3.20.20.70">
    <property type="entry name" value="Aldolase class I"/>
    <property type="match status" value="1"/>
</dbReference>
<feature type="domain" description="Radical SAM core" evidence="7">
    <location>
        <begin position="93"/>
        <end position="326"/>
    </location>
</feature>
<evidence type="ECO:0000256" key="3">
    <source>
        <dbReference type="ARBA" id="ARBA00022723"/>
    </source>
</evidence>
<dbReference type="GO" id="GO:0016491">
    <property type="term" value="F:oxidoreductase activity"/>
    <property type="evidence" value="ECO:0007669"/>
    <property type="project" value="InterPro"/>
</dbReference>
<dbReference type="AlphaFoldDB" id="A0A1K1LCS4"/>
<accession>A0A1K1LCS4</accession>
<dbReference type="SFLD" id="SFLDS00029">
    <property type="entry name" value="Radical_SAM"/>
    <property type="match status" value="1"/>
</dbReference>
<dbReference type="EMBL" id="LT630450">
    <property type="protein sequence ID" value="SFV72521.1"/>
    <property type="molecule type" value="Genomic_DNA"/>
</dbReference>
<dbReference type="OrthoDB" id="308557at2"/>
<dbReference type="PROSITE" id="PS51918">
    <property type="entry name" value="RADICAL_SAM"/>
    <property type="match status" value="1"/>
</dbReference>
<dbReference type="SFLD" id="SFLDG01067">
    <property type="entry name" value="SPASM/twitch_domain_containing"/>
    <property type="match status" value="1"/>
</dbReference>
<keyword evidence="5" id="KW-0411">Iron-sulfur</keyword>
<evidence type="ECO:0000256" key="4">
    <source>
        <dbReference type="ARBA" id="ARBA00023004"/>
    </source>
</evidence>
<dbReference type="SFLD" id="SFLDG01384">
    <property type="entry name" value="thioether_bond_formation_requi"/>
    <property type="match status" value="1"/>
</dbReference>
<dbReference type="GO" id="GO:0051536">
    <property type="term" value="F:iron-sulfur cluster binding"/>
    <property type="evidence" value="ECO:0007669"/>
    <property type="project" value="UniProtKB-KW"/>
</dbReference>
<dbReference type="InterPro" id="IPR023867">
    <property type="entry name" value="Sulphatase_maturase_rSAM"/>
</dbReference>
<keyword evidence="2" id="KW-0949">S-adenosyl-L-methionine</keyword>
<sequence length="493" mass="57043">MLFYLWRKPVSSYKILPFQFKHIFDDVVLLVNECGDFIFLKSDIFDKFIRHILSNKDENFLRLKSHLFVAQDEIESSLQKISVRYRTKKSFLRDFTTLHMMVITLRCNQRCEYCQVSCAEEDAQNYDMKIDVARRIVDTIFSAPTKNPKIEFQGGEPLLNWPVIKDVVFYAEKLAEEKRKKVEFVICTNLTLITKEQLYFCRDHNIAISTSLDGPEYLHDACRKTKAGGGTYNLFLEKLALARSIVGHDGVDALMTTSSVSLQHLEDIVKEYIRQGMSGIFIRSLNPYGFAAEQSEKLGYTAKEFAKQYLKTLDFIININKKIFFPEHFATLLLSRILTPFSTGFVDLQSPSGAGISGVIYDYDGSVFPADEARMLARMGDRHFCLGNVLTDTYYDIFAGNKLQELTKRSCVEVTPPCSWCVYQAYCGSDPIRNYLESGKELRIMENTPFCIKHRYIFDGIFKRLYYANNETKDILWSWITHNPGLVQRHDMY</sequence>
<dbReference type="SUPFAM" id="SSF102114">
    <property type="entry name" value="Radical SAM enzymes"/>
    <property type="match status" value="1"/>
</dbReference>
<dbReference type="InterPro" id="IPR007197">
    <property type="entry name" value="rSAM"/>
</dbReference>
<keyword evidence="3" id="KW-0479">Metal-binding</keyword>
<evidence type="ECO:0000256" key="6">
    <source>
        <dbReference type="ARBA" id="ARBA00023601"/>
    </source>
</evidence>